<keyword evidence="5" id="KW-0808">Transferase</keyword>
<feature type="transmembrane region" description="Helical" evidence="10">
    <location>
        <begin position="134"/>
        <end position="154"/>
    </location>
</feature>
<dbReference type="Pfam" id="PF00512">
    <property type="entry name" value="HisKA"/>
    <property type="match status" value="1"/>
</dbReference>
<accession>A0A845HIN2</accession>
<dbReference type="GO" id="GO:0005886">
    <property type="term" value="C:plasma membrane"/>
    <property type="evidence" value="ECO:0007669"/>
    <property type="project" value="TreeGrafter"/>
</dbReference>
<dbReference type="PRINTS" id="PR00344">
    <property type="entry name" value="BCTRLSENSOR"/>
</dbReference>
<evidence type="ECO:0000256" key="5">
    <source>
        <dbReference type="ARBA" id="ARBA00022679"/>
    </source>
</evidence>
<dbReference type="InterPro" id="IPR003661">
    <property type="entry name" value="HisK_dim/P_dom"/>
</dbReference>
<evidence type="ECO:0000256" key="10">
    <source>
        <dbReference type="SAM" id="Phobius"/>
    </source>
</evidence>
<evidence type="ECO:0000256" key="7">
    <source>
        <dbReference type="ARBA" id="ARBA00022777"/>
    </source>
</evidence>
<dbReference type="Pfam" id="PF02518">
    <property type="entry name" value="HATPase_c"/>
    <property type="match status" value="1"/>
</dbReference>
<evidence type="ECO:0000259" key="11">
    <source>
        <dbReference type="PROSITE" id="PS50109"/>
    </source>
</evidence>
<evidence type="ECO:0000256" key="8">
    <source>
        <dbReference type="ARBA" id="ARBA00022989"/>
    </source>
</evidence>
<dbReference type="InterPro" id="IPR036097">
    <property type="entry name" value="HisK_dim/P_sf"/>
</dbReference>
<dbReference type="SMART" id="SM00388">
    <property type="entry name" value="HisKA"/>
    <property type="match status" value="1"/>
</dbReference>
<dbReference type="SUPFAM" id="SSF47384">
    <property type="entry name" value="Homodimeric domain of signal transducing histidine kinase"/>
    <property type="match status" value="1"/>
</dbReference>
<evidence type="ECO:0000256" key="2">
    <source>
        <dbReference type="ARBA" id="ARBA00004370"/>
    </source>
</evidence>
<evidence type="ECO:0000313" key="12">
    <source>
        <dbReference type="EMBL" id="MYN16784.1"/>
    </source>
</evidence>
<dbReference type="GO" id="GO:0000155">
    <property type="term" value="F:phosphorelay sensor kinase activity"/>
    <property type="evidence" value="ECO:0007669"/>
    <property type="project" value="InterPro"/>
</dbReference>
<dbReference type="InterPro" id="IPR050428">
    <property type="entry name" value="TCS_sensor_his_kinase"/>
</dbReference>
<keyword evidence="6 10" id="KW-0812">Transmembrane</keyword>
<evidence type="ECO:0000256" key="1">
    <source>
        <dbReference type="ARBA" id="ARBA00000085"/>
    </source>
</evidence>
<dbReference type="SUPFAM" id="SSF55874">
    <property type="entry name" value="ATPase domain of HSP90 chaperone/DNA topoisomerase II/histidine kinase"/>
    <property type="match status" value="1"/>
</dbReference>
<dbReference type="Gene3D" id="1.10.287.130">
    <property type="match status" value="1"/>
</dbReference>
<dbReference type="InterPro" id="IPR005467">
    <property type="entry name" value="His_kinase_dom"/>
</dbReference>
<dbReference type="PROSITE" id="PS50109">
    <property type="entry name" value="HIS_KIN"/>
    <property type="match status" value="1"/>
</dbReference>
<feature type="domain" description="Histidine kinase" evidence="11">
    <location>
        <begin position="219"/>
        <end position="426"/>
    </location>
</feature>
<dbReference type="Gene3D" id="3.30.565.10">
    <property type="entry name" value="Histidine kinase-like ATPase, C-terminal domain"/>
    <property type="match status" value="1"/>
</dbReference>
<dbReference type="InterPro" id="IPR036890">
    <property type="entry name" value="HATPase_C_sf"/>
</dbReference>
<evidence type="ECO:0000313" key="13">
    <source>
        <dbReference type="Proteomes" id="UP000484875"/>
    </source>
</evidence>
<keyword evidence="13" id="KW-1185">Reference proteome</keyword>
<dbReference type="InterPro" id="IPR004358">
    <property type="entry name" value="Sig_transdc_His_kin-like_C"/>
</dbReference>
<evidence type="ECO:0000256" key="6">
    <source>
        <dbReference type="ARBA" id="ARBA00022692"/>
    </source>
</evidence>
<proteinExistence type="predicted"/>
<dbReference type="PANTHER" id="PTHR45436">
    <property type="entry name" value="SENSOR HISTIDINE KINASE YKOH"/>
    <property type="match status" value="1"/>
</dbReference>
<keyword evidence="4" id="KW-0597">Phosphoprotein</keyword>
<dbReference type="CDD" id="cd00082">
    <property type="entry name" value="HisKA"/>
    <property type="match status" value="1"/>
</dbReference>
<dbReference type="EMBL" id="WWCV01000011">
    <property type="protein sequence ID" value="MYN16784.1"/>
    <property type="molecule type" value="Genomic_DNA"/>
</dbReference>
<dbReference type="InterPro" id="IPR003594">
    <property type="entry name" value="HATPase_dom"/>
</dbReference>
<name>A0A845HIN2_9BURK</name>
<comment type="caution">
    <text evidence="12">The sequence shown here is derived from an EMBL/GenBank/DDBJ whole genome shotgun (WGS) entry which is preliminary data.</text>
</comment>
<dbReference type="SMART" id="SM00387">
    <property type="entry name" value="HATPase_c"/>
    <property type="match status" value="1"/>
</dbReference>
<evidence type="ECO:0000256" key="9">
    <source>
        <dbReference type="ARBA" id="ARBA00023136"/>
    </source>
</evidence>
<evidence type="ECO:0000256" key="3">
    <source>
        <dbReference type="ARBA" id="ARBA00012438"/>
    </source>
</evidence>
<keyword evidence="7 12" id="KW-0418">Kinase</keyword>
<sequence length="426" mass="46812">MRTRTSLRSKVAAVFSLLTIMLLLAQALGLKALMEVQEEKFINAVIADDLRDLTQAYRSDGAQLPPLDASLGGYVSQEGGLRLTLPASVKSLGPGTHEIILDDREVHVAVTIVDGKRLYRIYDFSIYERHFKQVIDAVLIGTGIIAVLTIWLAFRLSGLLVRQVAGLATQVRSLRVGVAQELIQGPYDEIEVVELVDTFNDYHRRMAQMIEREKEFTGNVSHELRTPLTTVKTSCELLEQDAILSEKSRARVQQIVRATANMEGMVNALLSLAREESAALTAPVALAGSIADSLVDFAGRLAARDIEALIDIDASLRVQVHQPALMIVLSNLIDNAVRHTQAGHMRFAYDGGELVIGDTGSGIPIDEQARVFERFYRAPRSDCDQAGFGIGLAVVKKICDRHHWIIRIESGPAEGTRVFVRLPLAA</sequence>
<dbReference type="CDD" id="cd00075">
    <property type="entry name" value="HATPase"/>
    <property type="match status" value="1"/>
</dbReference>
<gene>
    <name evidence="12" type="ORF">GTP81_08465</name>
</gene>
<protein>
    <recommendedName>
        <fullName evidence="3">histidine kinase</fullName>
        <ecNumber evidence="3">2.7.13.3</ecNumber>
    </recommendedName>
</protein>
<reference evidence="12 13" key="1">
    <citation type="submission" date="2019-12" db="EMBL/GenBank/DDBJ databases">
        <title>Novel species isolated from a subtropical stream in China.</title>
        <authorList>
            <person name="Lu H."/>
        </authorList>
    </citation>
    <scope>NUCLEOTIDE SEQUENCE [LARGE SCALE GENOMIC DNA]</scope>
    <source>
        <strain evidence="12 13">FT107W</strain>
    </source>
</reference>
<comment type="catalytic activity">
    <reaction evidence="1">
        <text>ATP + protein L-histidine = ADP + protein N-phospho-L-histidine.</text>
        <dbReference type="EC" id="2.7.13.3"/>
    </reaction>
</comment>
<dbReference type="PANTHER" id="PTHR45436:SF16">
    <property type="entry name" value="HISTIDINE KINASE"/>
    <property type="match status" value="1"/>
</dbReference>
<comment type="subcellular location">
    <subcellularLocation>
        <location evidence="2">Membrane</location>
    </subcellularLocation>
</comment>
<dbReference type="EC" id="2.7.13.3" evidence="3"/>
<organism evidence="12 13">
    <name type="scientific">Duganella vulcania</name>
    <dbReference type="NCBI Taxonomy" id="2692166"/>
    <lineage>
        <taxon>Bacteria</taxon>
        <taxon>Pseudomonadati</taxon>
        <taxon>Pseudomonadota</taxon>
        <taxon>Betaproteobacteria</taxon>
        <taxon>Burkholderiales</taxon>
        <taxon>Oxalobacteraceae</taxon>
        <taxon>Telluria group</taxon>
        <taxon>Duganella</taxon>
    </lineage>
</organism>
<dbReference type="Proteomes" id="UP000484875">
    <property type="component" value="Unassembled WGS sequence"/>
</dbReference>
<evidence type="ECO:0000256" key="4">
    <source>
        <dbReference type="ARBA" id="ARBA00022553"/>
    </source>
</evidence>
<keyword evidence="8 10" id="KW-1133">Transmembrane helix</keyword>
<keyword evidence="9 10" id="KW-0472">Membrane</keyword>
<dbReference type="AlphaFoldDB" id="A0A845HIN2"/>